<sequence>MEQLPIHAAKKFVSKFHPNCDAALLAGSVVSGQATATSDLDIVIFDRNQSHSYRESLVEFGWPIEVFVHNLDSYKPFFVSDCERARPTLPRMVSEGVILKDNGIVVDIKNEANELLAKGPEKWSGEIIRLKRYFITDALDDLLGATDRSEELQIANTLTELVSEFVLRTNGHWIGSSKWVMRTLKQFDEQFAQQYFESFDLFYRTGDKADVADLVEDVLRPYGGRLFEGFSIGKNS</sequence>
<dbReference type="AlphaFoldDB" id="A0A4Q0VW41"/>
<dbReference type="SUPFAM" id="SSF81301">
    <property type="entry name" value="Nucleotidyltransferase"/>
    <property type="match status" value="1"/>
</dbReference>
<dbReference type="RefSeq" id="WP_129077503.1">
    <property type="nucleotide sequence ID" value="NZ_QOUX01000025.1"/>
</dbReference>
<organism evidence="1 2">
    <name type="scientific">Anaerobacillus alkaliphilus</name>
    <dbReference type="NCBI Taxonomy" id="1548597"/>
    <lineage>
        <taxon>Bacteria</taxon>
        <taxon>Bacillati</taxon>
        <taxon>Bacillota</taxon>
        <taxon>Bacilli</taxon>
        <taxon>Bacillales</taxon>
        <taxon>Bacillaceae</taxon>
        <taxon>Anaerobacillus</taxon>
    </lineage>
</organism>
<proteinExistence type="predicted"/>
<dbReference type="EMBL" id="QOUX01000025">
    <property type="protein sequence ID" value="RXJ02399.1"/>
    <property type="molecule type" value="Genomic_DNA"/>
</dbReference>
<dbReference type="Proteomes" id="UP000290649">
    <property type="component" value="Unassembled WGS sequence"/>
</dbReference>
<evidence type="ECO:0000313" key="2">
    <source>
        <dbReference type="Proteomes" id="UP000290649"/>
    </source>
</evidence>
<dbReference type="CDD" id="cd05403">
    <property type="entry name" value="NT_KNTase_like"/>
    <property type="match status" value="1"/>
</dbReference>
<name>A0A4Q0VW41_9BACI</name>
<gene>
    <name evidence="1" type="ORF">DS745_06760</name>
</gene>
<dbReference type="GO" id="GO:0016740">
    <property type="term" value="F:transferase activity"/>
    <property type="evidence" value="ECO:0007669"/>
    <property type="project" value="UniProtKB-KW"/>
</dbReference>
<comment type="caution">
    <text evidence="1">The sequence shown here is derived from an EMBL/GenBank/DDBJ whole genome shotgun (WGS) entry which is preliminary data.</text>
</comment>
<keyword evidence="2" id="KW-1185">Reference proteome</keyword>
<evidence type="ECO:0000313" key="1">
    <source>
        <dbReference type="EMBL" id="RXJ02399.1"/>
    </source>
</evidence>
<reference evidence="1 2" key="1">
    <citation type="journal article" date="2019" name="Int. J. Syst. Evol. Microbiol.">
        <title>Anaerobacillus alkaliphilus sp. nov., a novel alkaliphilic and moderately halophilic bacterium.</title>
        <authorList>
            <person name="Borsodi A.K."/>
            <person name="Aszalos J.M."/>
            <person name="Bihari P."/>
            <person name="Nagy I."/>
            <person name="Schumann P."/>
            <person name="Sproer C."/>
            <person name="Kovacs A.L."/>
            <person name="Boka K."/>
            <person name="Dobosy P."/>
            <person name="Ovari M."/>
            <person name="Szili-Kovacs T."/>
            <person name="Toth E."/>
        </authorList>
    </citation>
    <scope>NUCLEOTIDE SEQUENCE [LARGE SCALE GENOMIC DNA]</scope>
    <source>
        <strain evidence="1 2">B16-10</strain>
    </source>
</reference>
<accession>A0A4Q0VW41</accession>
<dbReference type="InterPro" id="IPR043519">
    <property type="entry name" value="NT_sf"/>
</dbReference>
<keyword evidence="1" id="KW-0808">Transferase</keyword>
<protein>
    <submittedName>
        <fullName evidence="1">Nucleotidyltransferase domain-containing protein</fullName>
    </submittedName>
</protein>
<dbReference type="Gene3D" id="3.30.460.10">
    <property type="entry name" value="Beta Polymerase, domain 2"/>
    <property type="match status" value="1"/>
</dbReference>
<dbReference type="OrthoDB" id="43980at2"/>